<keyword evidence="2" id="KW-0238">DNA-binding</keyword>
<dbReference type="SUPFAM" id="SSF46785">
    <property type="entry name" value="Winged helix' DNA-binding domain"/>
    <property type="match status" value="1"/>
</dbReference>
<dbReference type="CDD" id="cd07377">
    <property type="entry name" value="WHTH_GntR"/>
    <property type="match status" value="1"/>
</dbReference>
<keyword evidence="7" id="KW-1185">Reference proteome</keyword>
<dbReference type="GO" id="GO:0003700">
    <property type="term" value="F:DNA-binding transcription factor activity"/>
    <property type="evidence" value="ECO:0007669"/>
    <property type="project" value="InterPro"/>
</dbReference>
<protein>
    <submittedName>
        <fullName evidence="6">Transcriptional regulator, GntR family</fullName>
    </submittedName>
</protein>
<sequence>MRDVLSTLTRDVLFGPLDTPGRTEAVVNRLRTAVALGVLADGAQLPSEVELAAQFNVAPGTLREALAALREEGIVETRRGRGGGSFVRVPESLHVAHASALLASMPPPEFRDLSDWRAAVAGASAELAAERASDQDVGHLGSLAGSLAAAEDEATARRFDARFHIALAAAAQSRRLSTEAINLQVTYAPMLALVYADPDVRREGGTRLAEVADCVRAGEAERARRVVTELTSDTARRLSRLRSRTAAPGTGTGREAR</sequence>
<accession>A0A1M5CZZ8</accession>
<dbReference type="PANTHER" id="PTHR43537:SF24">
    <property type="entry name" value="GLUCONATE OPERON TRANSCRIPTIONAL REPRESSOR"/>
    <property type="match status" value="1"/>
</dbReference>
<gene>
    <name evidence="6" type="ORF">SAMN05444351_0163</name>
</gene>
<dbReference type="InterPro" id="IPR036390">
    <property type="entry name" value="WH_DNA-bd_sf"/>
</dbReference>
<evidence type="ECO:0000256" key="2">
    <source>
        <dbReference type="ARBA" id="ARBA00023125"/>
    </source>
</evidence>
<evidence type="ECO:0000259" key="5">
    <source>
        <dbReference type="PROSITE" id="PS50949"/>
    </source>
</evidence>
<name>A0A1M5CZZ8_9ACTN</name>
<dbReference type="PANTHER" id="PTHR43537">
    <property type="entry name" value="TRANSCRIPTIONAL REGULATOR, GNTR FAMILY"/>
    <property type="match status" value="1"/>
</dbReference>
<dbReference type="RefSeq" id="WP_073417910.1">
    <property type="nucleotide sequence ID" value="NZ_FQVX01000001.1"/>
</dbReference>
<dbReference type="InterPro" id="IPR036388">
    <property type="entry name" value="WH-like_DNA-bd_sf"/>
</dbReference>
<dbReference type="OrthoDB" id="9784718at2"/>
<dbReference type="STRING" id="1070870.SAMN05444351_0163"/>
<dbReference type="PROSITE" id="PS50949">
    <property type="entry name" value="HTH_GNTR"/>
    <property type="match status" value="1"/>
</dbReference>
<organism evidence="6 7">
    <name type="scientific">Geodermatophilus nigrescens</name>
    <dbReference type="NCBI Taxonomy" id="1070870"/>
    <lineage>
        <taxon>Bacteria</taxon>
        <taxon>Bacillati</taxon>
        <taxon>Actinomycetota</taxon>
        <taxon>Actinomycetes</taxon>
        <taxon>Geodermatophilales</taxon>
        <taxon>Geodermatophilaceae</taxon>
        <taxon>Geodermatophilus</taxon>
    </lineage>
</organism>
<dbReference type="Gene3D" id="1.20.120.530">
    <property type="entry name" value="GntR ligand-binding domain-like"/>
    <property type="match status" value="1"/>
</dbReference>
<dbReference type="GO" id="GO:0003677">
    <property type="term" value="F:DNA binding"/>
    <property type="evidence" value="ECO:0007669"/>
    <property type="project" value="UniProtKB-KW"/>
</dbReference>
<dbReference type="SUPFAM" id="SSF48008">
    <property type="entry name" value="GntR ligand-binding domain-like"/>
    <property type="match status" value="1"/>
</dbReference>
<evidence type="ECO:0000256" key="1">
    <source>
        <dbReference type="ARBA" id="ARBA00023015"/>
    </source>
</evidence>
<dbReference type="SMART" id="SM00895">
    <property type="entry name" value="FCD"/>
    <property type="match status" value="1"/>
</dbReference>
<dbReference type="InterPro" id="IPR008920">
    <property type="entry name" value="TF_FadR/GntR_C"/>
</dbReference>
<feature type="domain" description="HTH gntR-type" evidence="5">
    <location>
        <begin position="20"/>
        <end position="90"/>
    </location>
</feature>
<dbReference type="Pfam" id="PF00392">
    <property type="entry name" value="GntR"/>
    <property type="match status" value="1"/>
</dbReference>
<dbReference type="PRINTS" id="PR00035">
    <property type="entry name" value="HTHGNTR"/>
</dbReference>
<keyword evidence="3" id="KW-0804">Transcription</keyword>
<evidence type="ECO:0000313" key="6">
    <source>
        <dbReference type="EMBL" id="SHF60276.1"/>
    </source>
</evidence>
<feature type="region of interest" description="Disordered" evidence="4">
    <location>
        <begin position="237"/>
        <end position="257"/>
    </location>
</feature>
<dbReference type="AlphaFoldDB" id="A0A1M5CZZ8"/>
<keyword evidence="1" id="KW-0805">Transcription regulation</keyword>
<reference evidence="6 7" key="1">
    <citation type="submission" date="2016-11" db="EMBL/GenBank/DDBJ databases">
        <authorList>
            <person name="Jaros S."/>
            <person name="Januszkiewicz K."/>
            <person name="Wedrychowicz H."/>
        </authorList>
    </citation>
    <scope>NUCLEOTIDE SEQUENCE [LARGE SCALE GENOMIC DNA]</scope>
    <source>
        <strain evidence="6 7">DSM 45408</strain>
    </source>
</reference>
<dbReference type="Gene3D" id="1.10.10.10">
    <property type="entry name" value="Winged helix-like DNA-binding domain superfamily/Winged helix DNA-binding domain"/>
    <property type="match status" value="1"/>
</dbReference>
<evidence type="ECO:0000256" key="3">
    <source>
        <dbReference type="ARBA" id="ARBA00023163"/>
    </source>
</evidence>
<evidence type="ECO:0000313" key="7">
    <source>
        <dbReference type="Proteomes" id="UP000184471"/>
    </source>
</evidence>
<proteinExistence type="predicted"/>
<dbReference type="SMART" id="SM00345">
    <property type="entry name" value="HTH_GNTR"/>
    <property type="match status" value="1"/>
</dbReference>
<dbReference type="InterPro" id="IPR000524">
    <property type="entry name" value="Tscrpt_reg_HTH_GntR"/>
</dbReference>
<dbReference type="Proteomes" id="UP000184471">
    <property type="component" value="Unassembled WGS sequence"/>
</dbReference>
<evidence type="ECO:0000256" key="4">
    <source>
        <dbReference type="SAM" id="MobiDB-lite"/>
    </source>
</evidence>
<dbReference type="Pfam" id="PF07729">
    <property type="entry name" value="FCD"/>
    <property type="match status" value="1"/>
</dbReference>
<dbReference type="EMBL" id="FQVX01000001">
    <property type="protein sequence ID" value="SHF60276.1"/>
    <property type="molecule type" value="Genomic_DNA"/>
</dbReference>
<dbReference type="InterPro" id="IPR011711">
    <property type="entry name" value="GntR_C"/>
</dbReference>